<dbReference type="GO" id="GO:0005524">
    <property type="term" value="F:ATP binding"/>
    <property type="evidence" value="ECO:0007669"/>
    <property type="project" value="UniProtKB-UniRule"/>
</dbReference>
<evidence type="ECO:0000313" key="7">
    <source>
        <dbReference type="EMBL" id="OKH44678.1"/>
    </source>
</evidence>
<evidence type="ECO:0000256" key="1">
    <source>
        <dbReference type="ARBA" id="ARBA00022741"/>
    </source>
</evidence>
<gene>
    <name evidence="7" type="ORF">NIES30_21945</name>
</gene>
<keyword evidence="2 5" id="KW-0378">Hydrolase</keyword>
<comment type="caution">
    <text evidence="7">The sequence shown here is derived from an EMBL/GenBank/DDBJ whole genome shotgun (WGS) entry which is preliminary data.</text>
</comment>
<sequence length="691" mass="77162">MAQLMMHAKVFKNFYKLPTKVQKKVATLIEKFQVDPWDPAIGLHGLKETMLDEKVRGADLPDGYRAIVIAPEQGDTFLLVHIDSHDRAYDWAKNKRFEVHGSTGAFQIFDAQATQQAVQQVATPETFSPGNPYILQQLSDHDLFNAGVPQLLIPAVREIRTDYDLDILSKYLPDECVEVLIGYAAGLSLDEALAQALGSDIDATSTVHVEGPGDFSKLTQRSNRDLVIVDGEDALKAILQGGTLEEWRIFLHPRQRQLVEWEVNGPMSITGAAGTGKTVALLHRAVYLARKLNNPKDKILLVTFSTNLAITLKGYIPRLNPTVAERIEVTHLNQLARTICQRGGWKGRIASPEERDELWTEVWADPTIANLPITKDGLQEEFNLVVDANGIETEEDYLTTVRTGRPRLGRKQRREAWPVFKAFKRLLLKRNLMTFEGAIHQARLVVEQGNFPQFRHVLADEVQDFSLEGLRLLAALSPLSDGQVNPLCVAGDGHQRIYRTRVPLNRAGIEVRGRSKRLKVNYRTSEQIRRFAEQILDGLDVDDLDEGKTSTIGDRSVFTGPSPEIATCTDEQEEAKVIAQWAKASVEAGQFSDHEICVTPYKPDIRAALHAEGLKTYELQPRQEDPGPEEPGVRLGAMKRIKGLEFKAIAMACTSDTDAMNNLAGAELLDKCERYVAATRAREALFVCIHE</sequence>
<proteinExistence type="predicted"/>
<name>A0A1U7IZQ7_9CYAN</name>
<dbReference type="PANTHER" id="PTHR11070">
    <property type="entry name" value="UVRD / RECB / PCRA DNA HELICASE FAMILY MEMBER"/>
    <property type="match status" value="1"/>
</dbReference>
<dbReference type="EMBL" id="MRCG01000021">
    <property type="protein sequence ID" value="OKH44678.1"/>
    <property type="molecule type" value="Genomic_DNA"/>
</dbReference>
<dbReference type="GO" id="GO:0000725">
    <property type="term" value="P:recombinational repair"/>
    <property type="evidence" value="ECO:0007669"/>
    <property type="project" value="TreeGrafter"/>
</dbReference>
<evidence type="ECO:0000259" key="6">
    <source>
        <dbReference type="PROSITE" id="PS51198"/>
    </source>
</evidence>
<feature type="domain" description="UvrD-like helicase ATP-binding" evidence="6">
    <location>
        <begin position="250"/>
        <end position="532"/>
    </location>
</feature>
<dbReference type="PROSITE" id="PS51198">
    <property type="entry name" value="UVRD_HELICASE_ATP_BIND"/>
    <property type="match status" value="1"/>
</dbReference>
<keyword evidence="4 5" id="KW-0067">ATP-binding</keyword>
<dbReference type="GO" id="GO:0016787">
    <property type="term" value="F:hydrolase activity"/>
    <property type="evidence" value="ECO:0007669"/>
    <property type="project" value="UniProtKB-UniRule"/>
</dbReference>
<dbReference type="Pfam" id="PF00580">
    <property type="entry name" value="UvrD-helicase"/>
    <property type="match status" value="1"/>
</dbReference>
<feature type="binding site" evidence="5">
    <location>
        <begin position="271"/>
        <end position="278"/>
    </location>
    <ligand>
        <name>ATP</name>
        <dbReference type="ChEBI" id="CHEBI:30616"/>
    </ligand>
</feature>
<evidence type="ECO:0000313" key="8">
    <source>
        <dbReference type="Proteomes" id="UP000185557"/>
    </source>
</evidence>
<dbReference type="InterPro" id="IPR027417">
    <property type="entry name" value="P-loop_NTPase"/>
</dbReference>
<dbReference type="GO" id="GO:0005829">
    <property type="term" value="C:cytosol"/>
    <property type="evidence" value="ECO:0007669"/>
    <property type="project" value="TreeGrafter"/>
</dbReference>
<keyword evidence="8" id="KW-1185">Reference proteome</keyword>
<dbReference type="AlphaFoldDB" id="A0A1U7IZQ7"/>
<dbReference type="SUPFAM" id="SSF52540">
    <property type="entry name" value="P-loop containing nucleoside triphosphate hydrolases"/>
    <property type="match status" value="1"/>
</dbReference>
<reference evidence="7 8" key="1">
    <citation type="submission" date="2016-11" db="EMBL/GenBank/DDBJ databases">
        <title>Draft Genome Sequences of Nine Cyanobacterial Strains from Diverse Habitats.</title>
        <authorList>
            <person name="Zhu T."/>
            <person name="Hou S."/>
            <person name="Lu X."/>
            <person name="Hess W.R."/>
        </authorList>
    </citation>
    <scope>NUCLEOTIDE SEQUENCE [LARGE SCALE GENOMIC DNA]</scope>
    <source>
        <strain evidence="7 8">NIES-30</strain>
    </source>
</reference>
<dbReference type="OrthoDB" id="9787585at2"/>
<dbReference type="RefSeq" id="WP_073610594.1">
    <property type="nucleotide sequence ID" value="NZ_MRCG01000021.1"/>
</dbReference>
<dbReference type="Proteomes" id="UP000185557">
    <property type="component" value="Unassembled WGS sequence"/>
</dbReference>
<dbReference type="GO" id="GO:0003677">
    <property type="term" value="F:DNA binding"/>
    <property type="evidence" value="ECO:0007669"/>
    <property type="project" value="InterPro"/>
</dbReference>
<evidence type="ECO:0000256" key="5">
    <source>
        <dbReference type="PROSITE-ProRule" id="PRU00560"/>
    </source>
</evidence>
<dbReference type="GO" id="GO:0043138">
    <property type="term" value="F:3'-5' DNA helicase activity"/>
    <property type="evidence" value="ECO:0007669"/>
    <property type="project" value="TreeGrafter"/>
</dbReference>
<dbReference type="Gene3D" id="3.40.50.300">
    <property type="entry name" value="P-loop containing nucleotide triphosphate hydrolases"/>
    <property type="match status" value="2"/>
</dbReference>
<organism evidence="7 8">
    <name type="scientific">Phormidium tenue NIES-30</name>
    <dbReference type="NCBI Taxonomy" id="549789"/>
    <lineage>
        <taxon>Bacteria</taxon>
        <taxon>Bacillati</taxon>
        <taxon>Cyanobacteriota</taxon>
        <taxon>Cyanophyceae</taxon>
        <taxon>Oscillatoriophycideae</taxon>
        <taxon>Oscillatoriales</taxon>
        <taxon>Oscillatoriaceae</taxon>
        <taxon>Phormidium</taxon>
    </lineage>
</organism>
<evidence type="ECO:0000256" key="3">
    <source>
        <dbReference type="ARBA" id="ARBA00022806"/>
    </source>
</evidence>
<dbReference type="InterPro" id="IPR000212">
    <property type="entry name" value="DNA_helicase_UvrD/REP"/>
</dbReference>
<dbReference type="PANTHER" id="PTHR11070:SF45">
    <property type="entry name" value="DNA 3'-5' HELICASE"/>
    <property type="match status" value="1"/>
</dbReference>
<keyword evidence="3 5" id="KW-0347">Helicase</keyword>
<dbReference type="STRING" id="549789.NIES30_21945"/>
<evidence type="ECO:0000256" key="4">
    <source>
        <dbReference type="ARBA" id="ARBA00022840"/>
    </source>
</evidence>
<protein>
    <submittedName>
        <fullName evidence="7">DNA helicase</fullName>
    </submittedName>
</protein>
<evidence type="ECO:0000256" key="2">
    <source>
        <dbReference type="ARBA" id="ARBA00022801"/>
    </source>
</evidence>
<accession>A0A1U7IZQ7</accession>
<keyword evidence="1 5" id="KW-0547">Nucleotide-binding</keyword>
<dbReference type="InterPro" id="IPR014016">
    <property type="entry name" value="UvrD-like_ATP-bd"/>
</dbReference>